<feature type="compositionally biased region" description="Pro residues" evidence="8">
    <location>
        <begin position="179"/>
        <end position="191"/>
    </location>
</feature>
<feature type="region of interest" description="Disordered" evidence="8">
    <location>
        <begin position="281"/>
        <end position="319"/>
    </location>
</feature>
<dbReference type="InterPro" id="IPR051763">
    <property type="entry name" value="Copper_Homeo_Regul"/>
</dbReference>
<gene>
    <name evidence="10" type="ORF">MYCIT1_LOCUS15969</name>
    <name evidence="11" type="ORF">MYCIT1_LOCUS16627</name>
</gene>
<evidence type="ECO:0000256" key="2">
    <source>
        <dbReference type="ARBA" id="ARBA00022723"/>
    </source>
</evidence>
<feature type="compositionally biased region" description="Low complexity" evidence="8">
    <location>
        <begin position="582"/>
        <end position="592"/>
    </location>
</feature>
<feature type="region of interest" description="Disordered" evidence="8">
    <location>
        <begin position="134"/>
        <end position="198"/>
    </location>
</feature>
<keyword evidence="3" id="KW-0862">Zinc</keyword>
<evidence type="ECO:0000256" key="7">
    <source>
        <dbReference type="ARBA" id="ARBA00023242"/>
    </source>
</evidence>
<evidence type="ECO:0000313" key="11">
    <source>
        <dbReference type="EMBL" id="CAK5271530.1"/>
    </source>
</evidence>
<dbReference type="Gene3D" id="3.90.430.10">
    <property type="entry name" value="Copper fist DNA-binding domain"/>
    <property type="match status" value="1"/>
</dbReference>
<proteinExistence type="predicted"/>
<dbReference type="InterPro" id="IPR036395">
    <property type="entry name" value="Cu_fist_DNA-bd_dom_sf"/>
</dbReference>
<accession>A0AAD2HBH2</accession>
<dbReference type="SMART" id="SM01090">
    <property type="entry name" value="Copper-fist"/>
    <property type="match status" value="1"/>
</dbReference>
<dbReference type="SMART" id="SM00412">
    <property type="entry name" value="Cu_FIST"/>
    <property type="match status" value="1"/>
</dbReference>
<keyword evidence="12" id="KW-1185">Reference proteome</keyword>
<dbReference type="GO" id="GO:0005634">
    <property type="term" value="C:nucleus"/>
    <property type="evidence" value="ECO:0007669"/>
    <property type="project" value="UniProtKB-SubCell"/>
</dbReference>
<comment type="caution">
    <text evidence="10">The sequence shown here is derived from an EMBL/GenBank/DDBJ whole genome shotgun (WGS) entry which is preliminary data.</text>
</comment>
<feature type="compositionally biased region" description="Polar residues" evidence="8">
    <location>
        <begin position="153"/>
        <end position="167"/>
    </location>
</feature>
<dbReference type="GO" id="GO:0000978">
    <property type="term" value="F:RNA polymerase II cis-regulatory region sequence-specific DNA binding"/>
    <property type="evidence" value="ECO:0007669"/>
    <property type="project" value="TreeGrafter"/>
</dbReference>
<evidence type="ECO:0000256" key="4">
    <source>
        <dbReference type="ARBA" id="ARBA00023008"/>
    </source>
</evidence>
<sequence length="648" mass="68500">MVLISSKKYACETCIKGHRSSACKHTDRPLFEIKKKGRPVTQCEHCRELRKTKQVHVKCICESKEPPSPTSSCSAPKKKGTPVLPAHPAFPNGVPDFVVAASTGSASDSEQGGSAPSVPGCNCKAGTGEGCQCCTPRKRPGRRRSSPAAPSHLTLSVAQSPNPTLPSLHTRDIIKASPPATPSPIPPPAPNPGHSRSASHHILARIAELRPVLPRMSARDAALQAQGGGQHDLFHGHGHSHGHGEHFSPYGRAYEHAFNSAESSAAGSSFYRLQDAAQSNESLMSSGSHLSVSSHPRTRSPLETGGRSPTFKNPKAPRRASFDVHGSYKHFGAAHEREQNASADNVWQIPPSLSRTNAPYPRSEGAVPSYEDYALSDASGGFPSSAELIQTCTCGDGCACPGCEVHPQSATSDATEHRCADASCAGSCLNCTLMAMPDFSSHFGLGGDSPMPLSFENNGTTFLDEEAMRLGLDGIDNATDLGLLATLNDPLSSSLSSYGQIDEWIREVEALPIGPLAYPGVAGVPPFEGLDFGAEVAVQMFDAERGQDQVMHGLSGSAVTDSHAPSSFLAVPGPDSHHRSRSSSSSSSEMSSGVFAVEGLNLDRREIPSPIPSPIDMASSPNFKLDEAMFSLPTPSMFLAYADDSMFF</sequence>
<dbReference type="GO" id="GO:0045944">
    <property type="term" value="P:positive regulation of transcription by RNA polymerase II"/>
    <property type="evidence" value="ECO:0007669"/>
    <property type="project" value="TreeGrafter"/>
</dbReference>
<evidence type="ECO:0000313" key="12">
    <source>
        <dbReference type="Proteomes" id="UP001295794"/>
    </source>
</evidence>
<evidence type="ECO:0000256" key="6">
    <source>
        <dbReference type="ARBA" id="ARBA00023163"/>
    </source>
</evidence>
<dbReference type="GO" id="GO:0006878">
    <property type="term" value="P:intracellular copper ion homeostasis"/>
    <property type="evidence" value="ECO:0007669"/>
    <property type="project" value="TreeGrafter"/>
</dbReference>
<protein>
    <recommendedName>
        <fullName evidence="9">Copper-fist domain-containing protein</fullName>
    </recommendedName>
</protein>
<evidence type="ECO:0000256" key="1">
    <source>
        <dbReference type="ARBA" id="ARBA00004123"/>
    </source>
</evidence>
<keyword evidence="4" id="KW-0186">Copper</keyword>
<reference evidence="10" key="1">
    <citation type="submission" date="2023-11" db="EMBL/GenBank/DDBJ databases">
        <authorList>
            <person name="De Vega J J."/>
            <person name="De Vega J J."/>
        </authorList>
    </citation>
    <scope>NUCLEOTIDE SEQUENCE</scope>
</reference>
<dbReference type="PANTHER" id="PTHR28088">
    <property type="entry name" value="TRANSCRIPTIONAL ACTIVATOR HAA1-RELATED"/>
    <property type="match status" value="1"/>
</dbReference>
<dbReference type="EMBL" id="CAVNYO010000172">
    <property type="protein sequence ID" value="CAK5271530.1"/>
    <property type="molecule type" value="Genomic_DNA"/>
</dbReference>
<feature type="compositionally biased region" description="Basic residues" evidence="8">
    <location>
        <begin position="136"/>
        <end position="145"/>
    </location>
</feature>
<dbReference type="InterPro" id="IPR001083">
    <property type="entry name" value="Cu_fist_DNA-bd_dom"/>
</dbReference>
<name>A0AAD2HBH2_9AGAR</name>
<keyword evidence="6" id="KW-0804">Transcription</keyword>
<keyword evidence="7" id="KW-0539">Nucleus</keyword>
<dbReference type="SUPFAM" id="SSF57879">
    <property type="entry name" value="Zinc domain conserved in yeast copper-regulated transcription factors"/>
    <property type="match status" value="1"/>
</dbReference>
<evidence type="ECO:0000259" key="9">
    <source>
        <dbReference type="PROSITE" id="PS50073"/>
    </source>
</evidence>
<comment type="subcellular location">
    <subcellularLocation>
        <location evidence="1">Nucleus</location>
    </subcellularLocation>
</comment>
<keyword evidence="5" id="KW-0805">Transcription regulation</keyword>
<dbReference type="PRINTS" id="PR00617">
    <property type="entry name" value="COPPERFIST"/>
</dbReference>
<dbReference type="EMBL" id="CAVNYO010000169">
    <property type="protein sequence ID" value="CAK5271082.1"/>
    <property type="molecule type" value="Genomic_DNA"/>
</dbReference>
<dbReference type="Pfam" id="PF00649">
    <property type="entry name" value="Copper-fist"/>
    <property type="match status" value="1"/>
</dbReference>
<dbReference type="PANTHER" id="PTHR28088:SF5">
    <property type="entry name" value="TRANSCRIPTIONAL ACTIVATOR HAA1-RELATED"/>
    <property type="match status" value="1"/>
</dbReference>
<dbReference type="FunFam" id="3.90.430.10:FF:000001">
    <property type="entry name" value="Copper fist DNA-binding protein"/>
    <property type="match status" value="1"/>
</dbReference>
<feature type="region of interest" description="Disordered" evidence="8">
    <location>
        <begin position="565"/>
        <end position="592"/>
    </location>
</feature>
<evidence type="ECO:0000313" key="10">
    <source>
        <dbReference type="EMBL" id="CAK5271082.1"/>
    </source>
</evidence>
<dbReference type="GO" id="GO:0005507">
    <property type="term" value="F:copper ion binding"/>
    <property type="evidence" value="ECO:0007669"/>
    <property type="project" value="InterPro"/>
</dbReference>
<dbReference type="GO" id="GO:0000981">
    <property type="term" value="F:DNA-binding transcription factor activity, RNA polymerase II-specific"/>
    <property type="evidence" value="ECO:0007669"/>
    <property type="project" value="TreeGrafter"/>
</dbReference>
<evidence type="ECO:0000256" key="8">
    <source>
        <dbReference type="SAM" id="MobiDB-lite"/>
    </source>
</evidence>
<feature type="domain" description="Copper-fist" evidence="9">
    <location>
        <begin position="1"/>
        <end position="40"/>
    </location>
</feature>
<dbReference type="AlphaFoldDB" id="A0AAD2HBH2"/>
<evidence type="ECO:0000256" key="3">
    <source>
        <dbReference type="ARBA" id="ARBA00022833"/>
    </source>
</evidence>
<keyword evidence="2" id="KW-0479">Metal-binding</keyword>
<dbReference type="PROSITE" id="PS50073">
    <property type="entry name" value="COPPER_FIST_2"/>
    <property type="match status" value="1"/>
</dbReference>
<organism evidence="10 12">
    <name type="scientific">Mycena citricolor</name>
    <dbReference type="NCBI Taxonomy" id="2018698"/>
    <lineage>
        <taxon>Eukaryota</taxon>
        <taxon>Fungi</taxon>
        <taxon>Dikarya</taxon>
        <taxon>Basidiomycota</taxon>
        <taxon>Agaricomycotina</taxon>
        <taxon>Agaricomycetes</taxon>
        <taxon>Agaricomycetidae</taxon>
        <taxon>Agaricales</taxon>
        <taxon>Marasmiineae</taxon>
        <taxon>Mycenaceae</taxon>
        <taxon>Mycena</taxon>
    </lineage>
</organism>
<dbReference type="GO" id="GO:0006879">
    <property type="term" value="P:intracellular iron ion homeostasis"/>
    <property type="evidence" value="ECO:0007669"/>
    <property type="project" value="TreeGrafter"/>
</dbReference>
<dbReference type="Proteomes" id="UP001295794">
    <property type="component" value="Unassembled WGS sequence"/>
</dbReference>
<dbReference type="PROSITE" id="PS01119">
    <property type="entry name" value="COPPER_FIST_1"/>
    <property type="match status" value="1"/>
</dbReference>
<feature type="compositionally biased region" description="Low complexity" evidence="8">
    <location>
        <begin position="281"/>
        <end position="294"/>
    </location>
</feature>
<evidence type="ECO:0000256" key="5">
    <source>
        <dbReference type="ARBA" id="ARBA00023015"/>
    </source>
</evidence>